<dbReference type="Pfam" id="PF21694">
    <property type="entry name" value="DNA_pol3_delta_C"/>
    <property type="match status" value="1"/>
</dbReference>
<feature type="domain" description="DNA polymerase III delta subunit-like C-terminal" evidence="8">
    <location>
        <begin position="117"/>
        <end position="221"/>
    </location>
</feature>
<evidence type="ECO:0000259" key="8">
    <source>
        <dbReference type="Pfam" id="PF21694"/>
    </source>
</evidence>
<evidence type="ECO:0000256" key="4">
    <source>
        <dbReference type="ARBA" id="ARBA00022705"/>
    </source>
</evidence>
<keyword evidence="4" id="KW-0235">DNA replication</keyword>
<dbReference type="GO" id="GO:0009360">
    <property type="term" value="C:DNA polymerase III complex"/>
    <property type="evidence" value="ECO:0007669"/>
    <property type="project" value="TreeGrafter"/>
</dbReference>
<evidence type="ECO:0000256" key="2">
    <source>
        <dbReference type="ARBA" id="ARBA00022679"/>
    </source>
</evidence>
<evidence type="ECO:0000256" key="1">
    <source>
        <dbReference type="ARBA" id="ARBA00012417"/>
    </source>
</evidence>
<reference evidence="9 10" key="1">
    <citation type="journal article" date="2015" name="Nature">
        <title>rRNA introns, odd ribosomes, and small enigmatic genomes across a large radiation of phyla.</title>
        <authorList>
            <person name="Brown C.T."/>
            <person name="Hug L.A."/>
            <person name="Thomas B.C."/>
            <person name="Sharon I."/>
            <person name="Castelle C.J."/>
            <person name="Singh A."/>
            <person name="Wilkins M.J."/>
            <person name="Williams K.H."/>
            <person name="Banfield J.F."/>
        </authorList>
    </citation>
    <scope>NUCLEOTIDE SEQUENCE [LARGE SCALE GENOMIC DNA]</scope>
</reference>
<evidence type="ECO:0000256" key="7">
    <source>
        <dbReference type="ARBA" id="ARBA00049244"/>
    </source>
</evidence>
<evidence type="ECO:0000256" key="6">
    <source>
        <dbReference type="ARBA" id="ARBA00034754"/>
    </source>
</evidence>
<dbReference type="GO" id="GO:0006261">
    <property type="term" value="P:DNA-templated DNA replication"/>
    <property type="evidence" value="ECO:0007669"/>
    <property type="project" value="TreeGrafter"/>
</dbReference>
<dbReference type="GO" id="GO:0003887">
    <property type="term" value="F:DNA-directed DNA polymerase activity"/>
    <property type="evidence" value="ECO:0007669"/>
    <property type="project" value="UniProtKB-KW"/>
</dbReference>
<gene>
    <name evidence="9" type="ORF">UV74_C0007G0003</name>
</gene>
<protein>
    <recommendedName>
        <fullName evidence="1">DNA-directed DNA polymerase</fullName>
        <ecNumber evidence="1">2.7.7.7</ecNumber>
    </recommendedName>
</protein>
<dbReference type="InterPro" id="IPR005790">
    <property type="entry name" value="DNA_polIII_delta"/>
</dbReference>
<dbReference type="Proteomes" id="UP000034090">
    <property type="component" value="Unassembled WGS sequence"/>
</dbReference>
<accession>A0A0G1DKC3</accession>
<evidence type="ECO:0000313" key="9">
    <source>
        <dbReference type="EMBL" id="KKS98032.1"/>
    </source>
</evidence>
<name>A0A0G1DKC3_9BACT</name>
<dbReference type="EC" id="2.7.7.7" evidence="1"/>
<keyword evidence="3" id="KW-0548">Nucleotidyltransferase</keyword>
<keyword evidence="2" id="KW-0808">Transferase</keyword>
<proteinExistence type="inferred from homology"/>
<dbReference type="InterPro" id="IPR008921">
    <property type="entry name" value="DNA_pol3_clamp-load_cplx_C"/>
</dbReference>
<dbReference type="Gene3D" id="1.20.272.10">
    <property type="match status" value="1"/>
</dbReference>
<keyword evidence="5" id="KW-0239">DNA-directed DNA polymerase</keyword>
<evidence type="ECO:0000256" key="5">
    <source>
        <dbReference type="ARBA" id="ARBA00022932"/>
    </source>
</evidence>
<comment type="similarity">
    <text evidence="6">Belongs to the DNA polymerase HolA subunit family.</text>
</comment>
<sequence length="225" mass="25695">MKITLIHGEDIIRSRERFGTIISAIKKRGWEVSRTPLNSGESLAGFVRTGFLFASESLFVIDDIKKIKKKDLDWLHKNHAAFDVNLLIYANGEASRAFIGGLPKNSRIESFDLPRELFLFLESLFPGNSANALKLFHSLLKENSAAFIFTMMARQFRDMYWVSKDSNSIGYPAWRIAKLKSQVAKFKPGQIEKTLEDFSEIDIKNKTSNFLLEDLLDLVILTELE</sequence>
<dbReference type="STRING" id="1618578.UV74_C0007G0003"/>
<evidence type="ECO:0000256" key="3">
    <source>
        <dbReference type="ARBA" id="ARBA00022695"/>
    </source>
</evidence>
<dbReference type="AlphaFoldDB" id="A0A0G1DKC3"/>
<dbReference type="GO" id="GO:0003677">
    <property type="term" value="F:DNA binding"/>
    <property type="evidence" value="ECO:0007669"/>
    <property type="project" value="InterPro"/>
</dbReference>
<organism evidence="9 10">
    <name type="scientific">Candidatus Woesebacteria bacterium GW2011_GWB1_43_14</name>
    <dbReference type="NCBI Taxonomy" id="1618578"/>
    <lineage>
        <taxon>Bacteria</taxon>
        <taxon>Candidatus Woeseibacteriota</taxon>
    </lineage>
</organism>
<dbReference type="EMBL" id="LCFQ01000007">
    <property type="protein sequence ID" value="KKS98032.1"/>
    <property type="molecule type" value="Genomic_DNA"/>
</dbReference>
<dbReference type="InterPro" id="IPR048466">
    <property type="entry name" value="DNA_pol3_delta-like_C"/>
</dbReference>
<dbReference type="PANTHER" id="PTHR34388:SF1">
    <property type="entry name" value="DNA POLYMERASE III SUBUNIT DELTA"/>
    <property type="match status" value="1"/>
</dbReference>
<comment type="caution">
    <text evidence="9">The sequence shown here is derived from an EMBL/GenBank/DDBJ whole genome shotgun (WGS) entry which is preliminary data.</text>
</comment>
<dbReference type="PANTHER" id="PTHR34388">
    <property type="entry name" value="DNA POLYMERASE III SUBUNIT DELTA"/>
    <property type="match status" value="1"/>
</dbReference>
<evidence type="ECO:0000313" key="10">
    <source>
        <dbReference type="Proteomes" id="UP000034090"/>
    </source>
</evidence>
<comment type="catalytic activity">
    <reaction evidence="7">
        <text>DNA(n) + a 2'-deoxyribonucleoside 5'-triphosphate = DNA(n+1) + diphosphate</text>
        <dbReference type="Rhea" id="RHEA:22508"/>
        <dbReference type="Rhea" id="RHEA-COMP:17339"/>
        <dbReference type="Rhea" id="RHEA-COMP:17340"/>
        <dbReference type="ChEBI" id="CHEBI:33019"/>
        <dbReference type="ChEBI" id="CHEBI:61560"/>
        <dbReference type="ChEBI" id="CHEBI:173112"/>
        <dbReference type="EC" id="2.7.7.7"/>
    </reaction>
</comment>
<dbReference type="SUPFAM" id="SSF48019">
    <property type="entry name" value="post-AAA+ oligomerization domain-like"/>
    <property type="match status" value="1"/>
</dbReference>